<evidence type="ECO:0000313" key="3">
    <source>
        <dbReference type="EMBL" id="OGF61762.1"/>
    </source>
</evidence>
<evidence type="ECO:0000259" key="2">
    <source>
        <dbReference type="Pfam" id="PF00144"/>
    </source>
</evidence>
<dbReference type="STRING" id="1817863.A2Y62_09250"/>
<sequence length="364" mass="40711">MHFTKQNFIYSASFFLLALAIVFLNTVTAQEKPFSNTKEMDAYFKQQTAENKFSGVILIAKDSVSTFHKAYGLADKAFKIPNKPDTKFNIGSINKSFTSVAIAKLIEEGKVSLDDPLGKYLTDFPAEVAEKVTIRHLLQMKAGWGDYWNNKEYICRLPFLYKVSDYMEFIKDMPLESEPGTKQIHCNTCFEVLGAIIEKVTGKDYYDYIRENIYKPAEMTNSDSYRQDEIIENRAAGYTNYTPTGESQGTSFNRNNYGFSRPRGTPAGGGYSTAEDLLKYINALLQNKLLSESYTNLLLNRFEGSAEESKTPAGVNLMAGGAMGISAIIGIDFKQNTIVIVLSNYDMPVAMDASKPILTMLGTR</sequence>
<protein>
    <recommendedName>
        <fullName evidence="2">Beta-lactamase-related domain-containing protein</fullName>
    </recommendedName>
</protein>
<proteinExistence type="predicted"/>
<dbReference type="PANTHER" id="PTHR46825">
    <property type="entry name" value="D-ALANYL-D-ALANINE-CARBOXYPEPTIDASE/ENDOPEPTIDASE AMPH"/>
    <property type="match status" value="1"/>
</dbReference>
<evidence type="ECO:0000313" key="4">
    <source>
        <dbReference type="Proteomes" id="UP000178943"/>
    </source>
</evidence>
<dbReference type="AlphaFoldDB" id="A0A1F5VE96"/>
<dbReference type="Proteomes" id="UP000178943">
    <property type="component" value="Unassembled WGS sequence"/>
</dbReference>
<feature type="chain" id="PRO_5009521977" description="Beta-lactamase-related domain-containing protein" evidence="1">
    <location>
        <begin position="30"/>
        <end position="364"/>
    </location>
</feature>
<evidence type="ECO:0000256" key="1">
    <source>
        <dbReference type="SAM" id="SignalP"/>
    </source>
</evidence>
<dbReference type="SUPFAM" id="SSF56601">
    <property type="entry name" value="beta-lactamase/transpeptidase-like"/>
    <property type="match status" value="1"/>
</dbReference>
<gene>
    <name evidence="3" type="ORF">A2Y62_09250</name>
</gene>
<comment type="caution">
    <text evidence="3">The sequence shown here is derived from an EMBL/GenBank/DDBJ whole genome shotgun (WGS) entry which is preliminary data.</text>
</comment>
<dbReference type="EMBL" id="MFGW01000188">
    <property type="protein sequence ID" value="OGF61762.1"/>
    <property type="molecule type" value="Genomic_DNA"/>
</dbReference>
<dbReference type="InterPro" id="IPR050491">
    <property type="entry name" value="AmpC-like"/>
</dbReference>
<keyword evidence="1" id="KW-0732">Signal</keyword>
<dbReference type="Gene3D" id="3.40.710.10">
    <property type="entry name" value="DD-peptidase/beta-lactamase superfamily"/>
    <property type="match status" value="1"/>
</dbReference>
<name>A0A1F5VE96_9BACT</name>
<dbReference type="InterPro" id="IPR001466">
    <property type="entry name" value="Beta-lactam-related"/>
</dbReference>
<feature type="signal peptide" evidence="1">
    <location>
        <begin position="1"/>
        <end position="29"/>
    </location>
</feature>
<organism evidence="3 4">
    <name type="scientific">Candidatus Fischerbacteria bacterium RBG_13_37_8</name>
    <dbReference type="NCBI Taxonomy" id="1817863"/>
    <lineage>
        <taxon>Bacteria</taxon>
        <taxon>Candidatus Fischeribacteriota</taxon>
    </lineage>
</organism>
<dbReference type="Pfam" id="PF00144">
    <property type="entry name" value="Beta-lactamase"/>
    <property type="match status" value="1"/>
</dbReference>
<dbReference type="InterPro" id="IPR012338">
    <property type="entry name" value="Beta-lactam/transpept-like"/>
</dbReference>
<reference evidence="3 4" key="1">
    <citation type="journal article" date="2016" name="Nat. Commun.">
        <title>Thousands of microbial genomes shed light on interconnected biogeochemical processes in an aquifer system.</title>
        <authorList>
            <person name="Anantharaman K."/>
            <person name="Brown C.T."/>
            <person name="Hug L.A."/>
            <person name="Sharon I."/>
            <person name="Castelle C.J."/>
            <person name="Probst A.J."/>
            <person name="Thomas B.C."/>
            <person name="Singh A."/>
            <person name="Wilkins M.J."/>
            <person name="Karaoz U."/>
            <person name="Brodie E.L."/>
            <person name="Williams K.H."/>
            <person name="Hubbard S.S."/>
            <person name="Banfield J.F."/>
        </authorList>
    </citation>
    <scope>NUCLEOTIDE SEQUENCE [LARGE SCALE GENOMIC DNA]</scope>
</reference>
<feature type="domain" description="Beta-lactamase-related" evidence="2">
    <location>
        <begin position="41"/>
        <end position="355"/>
    </location>
</feature>
<dbReference type="PANTHER" id="PTHR46825:SF9">
    <property type="entry name" value="BETA-LACTAMASE-RELATED DOMAIN-CONTAINING PROTEIN"/>
    <property type="match status" value="1"/>
</dbReference>
<accession>A0A1F5VE96</accession>